<sequence>MKASLSSLFFMVFICGVSFSFIAISGEWLLTDKSIHQLNWLHNIKLGSLVGGGGGAIIWLAYRFRWL</sequence>
<name>A0ABY9XN31_9GAMM</name>
<dbReference type="GeneID" id="88855828"/>
<evidence type="ECO:0000313" key="2">
    <source>
        <dbReference type="EMBL" id="WNH03909.1"/>
    </source>
</evidence>
<gene>
    <name evidence="2" type="ORF">QL112_009685</name>
</gene>
<keyword evidence="1" id="KW-1133">Transmembrane helix</keyword>
<feature type="transmembrane region" description="Helical" evidence="1">
    <location>
        <begin position="44"/>
        <end position="62"/>
    </location>
</feature>
<keyword evidence="3" id="KW-1185">Reference proteome</keyword>
<reference evidence="2 3" key="1">
    <citation type="journal article" date="2023" name="Access Microbiol">
        <title>The genome of a steinernematid-associated Pseudomonas piscis bacterium encodes the biosynthesis of insect toxins.</title>
        <authorList>
            <person name="Awori R.M."/>
            <person name="Hendre P."/>
            <person name="Amugune N.O."/>
        </authorList>
    </citation>
    <scope>NUCLEOTIDE SEQUENCE [LARGE SCALE GENOMIC DNA]</scope>
    <source>
        <strain evidence="2 3">97</strain>
    </source>
</reference>
<keyword evidence="1" id="KW-0812">Transmembrane</keyword>
<protein>
    <submittedName>
        <fullName evidence="2">Uncharacterized protein</fullName>
    </submittedName>
</protein>
<dbReference type="EMBL" id="CP133647">
    <property type="protein sequence ID" value="WNH03909.1"/>
    <property type="molecule type" value="Genomic_DNA"/>
</dbReference>
<dbReference type="Proteomes" id="UP001300348">
    <property type="component" value="Chromosome"/>
</dbReference>
<evidence type="ECO:0000313" key="3">
    <source>
        <dbReference type="Proteomes" id="UP001300348"/>
    </source>
</evidence>
<keyword evidence="1" id="KW-0472">Membrane</keyword>
<organism evidence="2 3">
    <name type="scientific">Xenorhabdus griffiniae</name>
    <dbReference type="NCBI Taxonomy" id="351672"/>
    <lineage>
        <taxon>Bacteria</taxon>
        <taxon>Pseudomonadati</taxon>
        <taxon>Pseudomonadota</taxon>
        <taxon>Gammaproteobacteria</taxon>
        <taxon>Enterobacterales</taxon>
        <taxon>Morganellaceae</taxon>
        <taxon>Xenorhabdus</taxon>
    </lineage>
</organism>
<accession>A0ABY9XN31</accession>
<evidence type="ECO:0000256" key="1">
    <source>
        <dbReference type="SAM" id="Phobius"/>
    </source>
</evidence>
<dbReference type="RefSeq" id="WP_189758933.1">
    <property type="nucleotide sequence ID" value="NZ_CAWPOC010000208.1"/>
</dbReference>
<proteinExistence type="predicted"/>